<dbReference type="InterPro" id="IPR007634">
    <property type="entry name" value="RNA_pol_sigma_54_DNA-bd"/>
</dbReference>
<comment type="similarity">
    <text evidence="1">Belongs to the sigma-54 factor family.</text>
</comment>
<dbReference type="InterPro" id="IPR007046">
    <property type="entry name" value="RNA_pol_sigma_54_core-bd"/>
</dbReference>
<dbReference type="PROSITE" id="PS00718">
    <property type="entry name" value="SIGMA54_2"/>
    <property type="match status" value="1"/>
</dbReference>
<dbReference type="Pfam" id="PF04552">
    <property type="entry name" value="Sigma54_DBD"/>
    <property type="match status" value="1"/>
</dbReference>
<keyword evidence="3" id="KW-0808">Transferase</keyword>
<evidence type="ECO:0000256" key="2">
    <source>
        <dbReference type="ARBA" id="ARBA00022478"/>
    </source>
</evidence>
<evidence type="ECO:0000256" key="3">
    <source>
        <dbReference type="ARBA" id="ARBA00022679"/>
    </source>
</evidence>
<dbReference type="PIRSF" id="PIRSF000774">
    <property type="entry name" value="RpoN"/>
    <property type="match status" value="1"/>
</dbReference>
<keyword evidence="7" id="KW-0238">DNA-binding</keyword>
<dbReference type="InterPro" id="IPR000394">
    <property type="entry name" value="RNA_pol_sigma_54"/>
</dbReference>
<feature type="region of interest" description="Disordered" evidence="9">
    <location>
        <begin position="97"/>
        <end position="120"/>
    </location>
</feature>
<proteinExistence type="inferred from homology"/>
<keyword evidence="5" id="KW-0805">Transcription regulation</keyword>
<feature type="compositionally biased region" description="Basic and acidic residues" evidence="9">
    <location>
        <begin position="108"/>
        <end position="119"/>
    </location>
</feature>
<evidence type="ECO:0000259" key="10">
    <source>
        <dbReference type="Pfam" id="PF04552"/>
    </source>
</evidence>
<dbReference type="GO" id="GO:0000428">
    <property type="term" value="C:DNA-directed RNA polymerase complex"/>
    <property type="evidence" value="ECO:0007669"/>
    <property type="project" value="UniProtKB-KW"/>
</dbReference>
<evidence type="ECO:0000256" key="7">
    <source>
        <dbReference type="ARBA" id="ARBA00023125"/>
    </source>
</evidence>
<dbReference type="GO" id="GO:0016779">
    <property type="term" value="F:nucleotidyltransferase activity"/>
    <property type="evidence" value="ECO:0007669"/>
    <property type="project" value="UniProtKB-KW"/>
</dbReference>
<organism evidence="12">
    <name type="scientific">hydrothermal vent metagenome</name>
    <dbReference type="NCBI Taxonomy" id="652676"/>
    <lineage>
        <taxon>unclassified sequences</taxon>
        <taxon>metagenomes</taxon>
        <taxon>ecological metagenomes</taxon>
    </lineage>
</organism>
<keyword evidence="6" id="KW-0731">Sigma factor</keyword>
<evidence type="ECO:0000256" key="5">
    <source>
        <dbReference type="ARBA" id="ARBA00023015"/>
    </source>
</evidence>
<evidence type="ECO:0000256" key="1">
    <source>
        <dbReference type="ARBA" id="ARBA00008798"/>
    </source>
</evidence>
<dbReference type="PRINTS" id="PR00045">
    <property type="entry name" value="SIGMA54FCT"/>
</dbReference>
<evidence type="ECO:0000256" key="4">
    <source>
        <dbReference type="ARBA" id="ARBA00022695"/>
    </source>
</evidence>
<dbReference type="Pfam" id="PF00309">
    <property type="entry name" value="Sigma54_AID"/>
    <property type="match status" value="1"/>
</dbReference>
<evidence type="ECO:0000256" key="9">
    <source>
        <dbReference type="SAM" id="MobiDB-lite"/>
    </source>
</evidence>
<name>A0A3B1DGB5_9ZZZZ</name>
<dbReference type="PANTHER" id="PTHR32248:SF4">
    <property type="entry name" value="RNA POLYMERASE SIGMA-54 FACTOR"/>
    <property type="match status" value="1"/>
</dbReference>
<protein>
    <submittedName>
        <fullName evidence="12">RNA polymerase sigma-54 factor RpoN</fullName>
    </submittedName>
</protein>
<keyword evidence="4" id="KW-0548">Nucleotidyltransferase</keyword>
<dbReference type="GO" id="GO:0003677">
    <property type="term" value="F:DNA binding"/>
    <property type="evidence" value="ECO:0007669"/>
    <property type="project" value="UniProtKB-KW"/>
</dbReference>
<evidence type="ECO:0000256" key="8">
    <source>
        <dbReference type="ARBA" id="ARBA00023163"/>
    </source>
</evidence>
<sequence length="483" mass="55655">MKLAPRMIQSMEILQLPVMALNERIEQELSENVLLEIDTKQAEKSDTEVEREAERAREEANEIPSDQKELVVDNDSPGNEDDFERLVEIASEWSEDNVSFGSRPSSNRIDEMGDRKHDSVANMESKPQSLHEYLMEQFGFFNCAQEIRDFSEYLIQNLDHNGRLQSSLPEIVQVYGKTIELERAEEALYLIQKLDPPGVGARNVKECLLLQVRPETHFREVVITLIESHLEDLAQNQLPAIERKTGYSIDLIKSAFDELLEFEPYPGRDFAEVTVQKVTPDLAIKQNDEGKYLVELIDEYTPSLRISNRYLEMLKGKPDKKTKEYIKQKIDSAKWLIDSIEQRNSTVKRVAQAIVDHQTGFLDNGPEYIIPLKMQQIADIVEVHVTTVSRAVDDKWIQTPRGIFPLKRFFGGGTKTTEGEDVAWDIIRIKLQEIIDAEDKDKPLSDEALVKELAKQGYKLARRTITKYRKAMNIPSSRQRREY</sequence>
<dbReference type="PROSITE" id="PS50044">
    <property type="entry name" value="SIGMA54_3"/>
    <property type="match status" value="1"/>
</dbReference>
<reference evidence="12" key="1">
    <citation type="submission" date="2018-06" db="EMBL/GenBank/DDBJ databases">
        <authorList>
            <person name="Zhirakovskaya E."/>
        </authorList>
    </citation>
    <scope>NUCLEOTIDE SEQUENCE</scope>
</reference>
<accession>A0A3B1DGB5</accession>
<dbReference type="GO" id="GO:0016987">
    <property type="term" value="F:sigma factor activity"/>
    <property type="evidence" value="ECO:0007669"/>
    <property type="project" value="UniProtKB-KW"/>
</dbReference>
<dbReference type="EMBL" id="UOGL01000537">
    <property type="protein sequence ID" value="VAX41389.1"/>
    <property type="molecule type" value="Genomic_DNA"/>
</dbReference>
<evidence type="ECO:0000313" key="12">
    <source>
        <dbReference type="EMBL" id="VAX41389.1"/>
    </source>
</evidence>
<dbReference type="Pfam" id="PF04963">
    <property type="entry name" value="Sigma54_CBD"/>
    <property type="match status" value="1"/>
</dbReference>
<dbReference type="InterPro" id="IPR038709">
    <property type="entry name" value="RpoN_core-bd_sf"/>
</dbReference>
<dbReference type="NCBIfam" id="TIGR02395">
    <property type="entry name" value="rpoN_sigma"/>
    <property type="match status" value="1"/>
</dbReference>
<dbReference type="AlphaFoldDB" id="A0A3B1DGB5"/>
<feature type="compositionally biased region" description="Polar residues" evidence="9">
    <location>
        <begin position="97"/>
        <end position="107"/>
    </location>
</feature>
<keyword evidence="2" id="KW-0240">DNA-directed RNA polymerase</keyword>
<dbReference type="Gene3D" id="1.10.10.60">
    <property type="entry name" value="Homeodomain-like"/>
    <property type="match status" value="1"/>
</dbReference>
<dbReference type="GO" id="GO:0001216">
    <property type="term" value="F:DNA-binding transcription activator activity"/>
    <property type="evidence" value="ECO:0007669"/>
    <property type="project" value="InterPro"/>
</dbReference>
<feature type="domain" description="RNA polymerase sigma factor 54 DNA-binding" evidence="10">
    <location>
        <begin position="324"/>
        <end position="481"/>
    </location>
</feature>
<dbReference type="Gene3D" id="1.10.10.1330">
    <property type="entry name" value="RNA polymerase sigma-54 factor, core-binding domain"/>
    <property type="match status" value="1"/>
</dbReference>
<evidence type="ECO:0000259" key="11">
    <source>
        <dbReference type="Pfam" id="PF04963"/>
    </source>
</evidence>
<keyword evidence="8" id="KW-0804">Transcription</keyword>
<feature type="region of interest" description="Disordered" evidence="9">
    <location>
        <begin position="41"/>
        <end position="79"/>
    </location>
</feature>
<gene>
    <name evidence="12" type="ORF">MNBD_PLANCTO02-2188</name>
</gene>
<feature type="domain" description="RNA polymerase sigma factor 54 core-binding" evidence="11">
    <location>
        <begin position="121"/>
        <end position="310"/>
    </location>
</feature>
<dbReference type="GO" id="GO:0006352">
    <property type="term" value="P:DNA-templated transcription initiation"/>
    <property type="evidence" value="ECO:0007669"/>
    <property type="project" value="InterPro"/>
</dbReference>
<evidence type="ECO:0000256" key="6">
    <source>
        <dbReference type="ARBA" id="ARBA00023082"/>
    </source>
</evidence>
<feature type="compositionally biased region" description="Basic and acidic residues" evidence="9">
    <location>
        <begin position="41"/>
        <end position="71"/>
    </location>
</feature>
<dbReference type="PANTHER" id="PTHR32248">
    <property type="entry name" value="RNA POLYMERASE SIGMA-54 FACTOR"/>
    <property type="match status" value="1"/>
</dbReference>